<reference evidence="10 11" key="1">
    <citation type="journal article" date="2016" name="Proc. Natl. Acad. Sci. U.S.A.">
        <title>Comparative genomics of biotechnologically important yeasts.</title>
        <authorList>
            <person name="Riley R."/>
            <person name="Haridas S."/>
            <person name="Wolfe K.H."/>
            <person name="Lopes M.R."/>
            <person name="Hittinger C.T."/>
            <person name="Goeker M."/>
            <person name="Salamov A.A."/>
            <person name="Wisecaver J.H."/>
            <person name="Long T.M."/>
            <person name="Calvey C.H."/>
            <person name="Aerts A.L."/>
            <person name="Barry K.W."/>
            <person name="Choi C."/>
            <person name="Clum A."/>
            <person name="Coughlan A.Y."/>
            <person name="Deshpande S."/>
            <person name="Douglass A.P."/>
            <person name="Hanson S.J."/>
            <person name="Klenk H.-P."/>
            <person name="LaButti K.M."/>
            <person name="Lapidus A."/>
            <person name="Lindquist E.A."/>
            <person name="Lipzen A.M."/>
            <person name="Meier-Kolthoff J.P."/>
            <person name="Ohm R.A."/>
            <person name="Otillar R.P."/>
            <person name="Pangilinan J.L."/>
            <person name="Peng Y."/>
            <person name="Rokas A."/>
            <person name="Rosa C.A."/>
            <person name="Scheuner C."/>
            <person name="Sibirny A.A."/>
            <person name="Slot J.C."/>
            <person name="Stielow J.B."/>
            <person name="Sun H."/>
            <person name="Kurtzman C.P."/>
            <person name="Blackwell M."/>
            <person name="Grigoriev I.V."/>
            <person name="Jeffries T.W."/>
        </authorList>
    </citation>
    <scope>NUCLEOTIDE SEQUENCE [LARGE SCALE GENOMIC DNA]</scope>
    <source>
        <strain evidence="10 11">DSM 6958</strain>
    </source>
</reference>
<evidence type="ECO:0000256" key="5">
    <source>
        <dbReference type="ARBA" id="ARBA00022801"/>
    </source>
</evidence>
<organism evidence="10 11">
    <name type="scientific">Nadsonia fulvescens var. elongata DSM 6958</name>
    <dbReference type="NCBI Taxonomy" id="857566"/>
    <lineage>
        <taxon>Eukaryota</taxon>
        <taxon>Fungi</taxon>
        <taxon>Dikarya</taxon>
        <taxon>Ascomycota</taxon>
        <taxon>Saccharomycotina</taxon>
        <taxon>Dipodascomycetes</taxon>
        <taxon>Dipodascales</taxon>
        <taxon>Dipodascales incertae sedis</taxon>
        <taxon>Nadsonia</taxon>
    </lineage>
</organism>
<dbReference type="InterPro" id="IPR036959">
    <property type="entry name" value="Peptidase_C12_UCH_sf"/>
</dbReference>
<evidence type="ECO:0000313" key="10">
    <source>
        <dbReference type="EMBL" id="ODQ63514.1"/>
    </source>
</evidence>
<dbReference type="Proteomes" id="UP000095009">
    <property type="component" value="Unassembled WGS sequence"/>
</dbReference>
<dbReference type="Gene3D" id="3.40.532.10">
    <property type="entry name" value="Peptidase C12, ubiquitin carboxyl-terminal hydrolase"/>
    <property type="match status" value="1"/>
</dbReference>
<keyword evidence="3 7" id="KW-0645">Protease</keyword>
<feature type="active site" description="Proton donor" evidence="7">
    <location>
        <position position="173"/>
    </location>
</feature>
<keyword evidence="4 7" id="KW-0833">Ubl conjugation pathway</keyword>
<evidence type="ECO:0000256" key="6">
    <source>
        <dbReference type="ARBA" id="ARBA00022807"/>
    </source>
</evidence>
<accession>A0A1E3PE81</accession>
<proteinExistence type="inferred from homology"/>
<protein>
    <recommendedName>
        <fullName evidence="8">Ubiquitin carboxyl-terminal hydrolase</fullName>
        <ecNumber evidence="8">3.4.19.12</ecNumber>
    </recommendedName>
</protein>
<dbReference type="PROSITE" id="PS52048">
    <property type="entry name" value="UCH_DOMAIN"/>
    <property type="match status" value="1"/>
</dbReference>
<sequence>MRAFVPLECNPEVFTSLLTSMGVSKSLAFHDVFTIDDASLLEFIPGPCYALLLVFPTSDNYETYRKESDANIYPYCASGAQEPLEGGVTWYRQTIKNACGTYALLHAIANAVPRDLIKPNSLAEKLLSDTKPLDPVARATYLECSKELESAHAAVASRGETGAPAAEDGIDFHYVCLAKTQTNPPHLFELDGRRAGPIDLGELSQIGDKDDALGPLSLARVREFLTREGDSGMFSIIALSPSLD</sequence>
<dbReference type="SUPFAM" id="SSF54001">
    <property type="entry name" value="Cysteine proteinases"/>
    <property type="match status" value="1"/>
</dbReference>
<evidence type="ECO:0000256" key="8">
    <source>
        <dbReference type="RuleBase" id="RU361215"/>
    </source>
</evidence>
<dbReference type="FunFam" id="3.40.532.10:FF:000006">
    <property type="entry name" value="Ubiquitin carboxyl-terminal hydrolase"/>
    <property type="match status" value="1"/>
</dbReference>
<dbReference type="STRING" id="857566.A0A1E3PE81"/>
<feature type="site" description="Important for enzyme activity" evidence="7">
    <location>
        <position position="191"/>
    </location>
</feature>
<keyword evidence="11" id="KW-1185">Reference proteome</keyword>
<comment type="similarity">
    <text evidence="2 7 8">Belongs to the peptidase C12 family.</text>
</comment>
<evidence type="ECO:0000256" key="1">
    <source>
        <dbReference type="ARBA" id="ARBA00000707"/>
    </source>
</evidence>
<evidence type="ECO:0000259" key="9">
    <source>
        <dbReference type="PROSITE" id="PS52048"/>
    </source>
</evidence>
<dbReference type="CDD" id="cd09616">
    <property type="entry name" value="Peptidase_C12_UCH_L1_L3"/>
    <property type="match status" value="1"/>
</dbReference>
<dbReference type="Pfam" id="PF01088">
    <property type="entry name" value="Peptidase_C12"/>
    <property type="match status" value="1"/>
</dbReference>
<dbReference type="PROSITE" id="PS00140">
    <property type="entry name" value="UCH_1"/>
    <property type="match status" value="1"/>
</dbReference>
<feature type="domain" description="UCH catalytic" evidence="9">
    <location>
        <begin position="3"/>
        <end position="241"/>
    </location>
</feature>
<dbReference type="AlphaFoldDB" id="A0A1E3PE81"/>
<feature type="site" description="Transition state stabilizer" evidence="7">
    <location>
        <position position="93"/>
    </location>
</feature>
<dbReference type="PRINTS" id="PR00707">
    <property type="entry name" value="UBCTHYDRLASE"/>
</dbReference>
<evidence type="ECO:0000256" key="2">
    <source>
        <dbReference type="ARBA" id="ARBA00009326"/>
    </source>
</evidence>
<dbReference type="PANTHER" id="PTHR10589">
    <property type="entry name" value="UBIQUITIN CARBOXYL-TERMINAL HYDROLASE"/>
    <property type="match status" value="1"/>
</dbReference>
<dbReference type="GO" id="GO:0016579">
    <property type="term" value="P:protein deubiquitination"/>
    <property type="evidence" value="ECO:0007669"/>
    <property type="project" value="TreeGrafter"/>
</dbReference>
<keyword evidence="6 7" id="KW-0788">Thiol protease</keyword>
<dbReference type="InterPro" id="IPR038765">
    <property type="entry name" value="Papain-like_cys_pep_sf"/>
</dbReference>
<dbReference type="EMBL" id="KV454414">
    <property type="protein sequence ID" value="ODQ63514.1"/>
    <property type="molecule type" value="Genomic_DNA"/>
</dbReference>
<name>A0A1E3PE81_9ASCO</name>
<evidence type="ECO:0000313" key="11">
    <source>
        <dbReference type="Proteomes" id="UP000095009"/>
    </source>
</evidence>
<keyword evidence="5 7" id="KW-0378">Hydrolase</keyword>
<dbReference type="EC" id="3.4.19.12" evidence="8"/>
<dbReference type="PANTHER" id="PTHR10589:SF17">
    <property type="entry name" value="UBIQUITIN CARBOXYL-TERMINAL HYDROLASE"/>
    <property type="match status" value="1"/>
</dbReference>
<feature type="active site" description="Nucleophile" evidence="7">
    <location>
        <position position="99"/>
    </location>
</feature>
<dbReference type="GO" id="GO:0006511">
    <property type="term" value="P:ubiquitin-dependent protein catabolic process"/>
    <property type="evidence" value="ECO:0007669"/>
    <property type="project" value="UniProtKB-UniRule"/>
</dbReference>
<dbReference type="GO" id="GO:0005737">
    <property type="term" value="C:cytoplasm"/>
    <property type="evidence" value="ECO:0007669"/>
    <property type="project" value="TreeGrafter"/>
</dbReference>
<dbReference type="InterPro" id="IPR001578">
    <property type="entry name" value="Peptidase_C12_UCH"/>
</dbReference>
<dbReference type="InterPro" id="IPR057254">
    <property type="entry name" value="UCH_AS"/>
</dbReference>
<dbReference type="OrthoDB" id="427186at2759"/>
<comment type="catalytic activity">
    <reaction evidence="1 7 8">
        <text>Thiol-dependent hydrolysis of ester, thioester, amide, peptide and isopeptide bonds formed by the C-terminal Gly of ubiquitin (a 76-residue protein attached to proteins as an intracellular targeting signal).</text>
        <dbReference type="EC" id="3.4.19.12"/>
    </reaction>
</comment>
<evidence type="ECO:0000256" key="3">
    <source>
        <dbReference type="ARBA" id="ARBA00022670"/>
    </source>
</evidence>
<gene>
    <name evidence="10" type="ORF">NADFUDRAFT_53182</name>
</gene>
<dbReference type="GO" id="GO:0004843">
    <property type="term" value="F:cysteine-type deubiquitinase activity"/>
    <property type="evidence" value="ECO:0007669"/>
    <property type="project" value="UniProtKB-UniRule"/>
</dbReference>
<evidence type="ECO:0000256" key="7">
    <source>
        <dbReference type="PROSITE-ProRule" id="PRU01393"/>
    </source>
</evidence>
<evidence type="ECO:0000256" key="4">
    <source>
        <dbReference type="ARBA" id="ARBA00022786"/>
    </source>
</evidence>